<dbReference type="PANTHER" id="PTHR31431">
    <property type="entry name" value="NUCLEOPORIN NUP188 HOMOLOG"/>
    <property type="match status" value="1"/>
</dbReference>
<dbReference type="Gene3D" id="1.25.10.70">
    <property type="match status" value="1"/>
</dbReference>
<dbReference type="STRING" id="181874.A0A409VIW2"/>
<keyword evidence="11" id="KW-1185">Reference proteome</keyword>
<keyword evidence="5" id="KW-0811">Translocation</keyword>
<dbReference type="Pfam" id="PF21093">
    <property type="entry name" value="Nup188_N-subdom_III"/>
    <property type="match status" value="1"/>
</dbReference>
<feature type="region of interest" description="Disordered" evidence="8">
    <location>
        <begin position="1930"/>
        <end position="1964"/>
    </location>
</feature>
<accession>A0A409VIW2</accession>
<name>A0A409VIW2_9AGAR</name>
<evidence type="ECO:0000313" key="10">
    <source>
        <dbReference type="EMBL" id="PPQ66173.1"/>
    </source>
</evidence>
<dbReference type="GO" id="GO:0044611">
    <property type="term" value="C:nuclear pore inner ring"/>
    <property type="evidence" value="ECO:0007669"/>
    <property type="project" value="TreeGrafter"/>
</dbReference>
<feature type="compositionally biased region" description="Basic and acidic residues" evidence="8">
    <location>
        <begin position="1946"/>
        <end position="1956"/>
    </location>
</feature>
<evidence type="ECO:0000259" key="9">
    <source>
        <dbReference type="Pfam" id="PF21093"/>
    </source>
</evidence>
<evidence type="ECO:0000256" key="8">
    <source>
        <dbReference type="SAM" id="MobiDB-lite"/>
    </source>
</evidence>
<proteinExistence type="predicted"/>
<sequence>MSGESSKRSDLIDLTYSQLHYHLTCPQDGFNPATYKGWLSPRIEQLKNVSNRFGTPSDASKKKIESGSVTLPDGFVVRVEDADKDFVFAISSKFQIDQVQSLILLRSFFYNQGLPSLSETDSKPTVIEELLTQIEPFYHHERLSSLCLLIPLFRANSNDGEALYEIASDILPQIVPDGPKFAQNIIDEYVRKTKEKLPERYNQDPKGATTWAKQNLKEQLHLLEVLFWTMWSFVSCTGPLVESIFETAYRTGLGSVQANNMLILDEGSRQLQQDCAATWILISIEVLELEALGEPDTIELSDTPSKVDVYYCQPETLKRLHDLITSHTGSQYSCMYLAWTYVLSRFSAKAAETSEIPASYQSFFDYLSPPSPRGYTQDREPIHVQMAKTCLEPDVGLLPLIQSLLTASPLFVTVLAWKLGSSVTSSNSVAYRSVLKGLIIGLVELIPVEMIPDFEGLVNIWVSLFGRSESVAVTGICAQFWTLDWKHGMTRRAIFDVARSRFPIQVRPLVRLLRAMTGAGFLDTDSLYAQHFLDEENISPERLGCERYVYHYLHDLPSFSQVIPSGACSGPHALYERQTERFGTSTSPGLTYINLRPIQLPGGTVLPARSVGRLLSGDGGENVVVAWQFKNSGWKLILEVLTDYVNRKRMDFGAGGKFGDVSFAKRTTSQAVKLTMNDIGVDVEGEEEDTVTDALDLIRSVIQDNPTVANLLIQSLESGEPVVSHTTAESEPPDLVQLTTMILEEALSRSNVRARSPSRTKLITSAMSVLASLLGIPPYSNRVWLYIRSTTTLFGADRTAGFTSAALAAERSSGQYTMTLTLLRLVEQLFKEATLSIVPDNQKLQQLKEEVLLRAAKFVHTEIWVEHLSWKYNQVGDRFDIGARILSLYIRVFENFPPSTENGPFSLLSKTIADVLLFKATTSTINPLVSSLSSAGQILHALYAQSNYGDSRRLLYLLRSILHLSRLVLTYKAKTDMASKPCLLEQAFCARIAGGAPSQDKTYLKRDPIDVMASYVRDKDLGETVPLEALLTLTALCQSLANSHPSPPTIIGHLSNPEATVTSFVRLVQDPYEDLSLRKAIWDFISLAVDKEPALATLFVTGKSRSPEPVYEHKMNKKKPEEAPRVISALNAARDVLVTWKGLWDANPLLLSCVFRFLDTVWQHALEHKAVLEPLQSDPEFWDQIVAVATREVGPVPTYDTTDFTYTEGARHSNLHEAVQMHSYRNSVKSHAIRILTRDIGLYLQLHGTEVPLKKPESYNKLERHIRSHEQLTDLLAEAAPSSYAPNLYDAFSEMQQSHFNGLELHQLAVQDPPQYREYGDNFGFSVPLLRMRLQAYTLPANQMEDPSEQLEKLLFSINLNLSLAQSETALLESWEALLRQVIPYLRADAAVRSTLLSIAASISYDVSQETREGDMMASIHGTRLSTVLALLEVAWFSSTDKKNQIDPFMDIVRNLRGIITNEAQSPTRSLLSTLPTPFHRVLLQIIFFCIKQSRSLLVLPKLLHAEQRLAIGQTVEVVLSFVIDALRVVFMTARSRADLDVDRDMELLVAVFEQCTSPEIDASSAYWLSRCQETDVIRGSLELFVHIDLVGLSDLPLLLSRKQPLYAPHIFRFHMALASNPLAAERFAGEGILAAYSNNFISSAISSGLIDIGLPELPGQRSPAHLAYCSMVSIVATVINALGRQNHYFDAEACGFVQLYGDQISRALSWTIGDPITIPLLEEIDQVVNLFYAIASSVPAAARPNVVVDKVLRVFTSHALQLIQQINYAITHPNHLASLYEPVTQEERVKMEKAQSQTDPMKRPYVTHLIHRLFKLSSNIFGTLVTISRADTILLTSAEDWPLNQALIAPSSKVVLGEPASLGTLLELGNRTLDVLRHLVQKPAGQSIVDTTEVDVKQGVKIARRNLEEILLYSVTQLAMWFSKPDFDAGPSDPDVDDPQAMDVSRADAAKERRPPRSSMTMAERLRRGMTGEMSGDLHSLLTKSKPVLASSDSILGKGSVDLSQVLLNFLHERVGTSS</sequence>
<dbReference type="InterPro" id="IPR044840">
    <property type="entry name" value="Nup188"/>
</dbReference>
<dbReference type="InParanoid" id="A0A409VIW2"/>
<comment type="caution">
    <text evidence="10">The sequence shown here is derived from an EMBL/GenBank/DDBJ whole genome shotgun (WGS) entry which is preliminary data.</text>
</comment>
<feature type="domain" description="Nucleoporin Nup188 N-terminal subdomain III" evidence="9">
    <location>
        <begin position="682"/>
        <end position="1103"/>
    </location>
</feature>
<keyword evidence="2" id="KW-0813">Transport</keyword>
<evidence type="ECO:0000313" key="11">
    <source>
        <dbReference type="Proteomes" id="UP000284842"/>
    </source>
</evidence>
<keyword evidence="3" id="KW-0509">mRNA transport</keyword>
<dbReference type="InterPro" id="IPR048883">
    <property type="entry name" value="Nup188_N-subdom_III"/>
</dbReference>
<evidence type="ECO:0000256" key="6">
    <source>
        <dbReference type="ARBA" id="ARBA00023132"/>
    </source>
</evidence>
<dbReference type="GO" id="GO:0051028">
    <property type="term" value="P:mRNA transport"/>
    <property type="evidence" value="ECO:0007669"/>
    <property type="project" value="UniProtKB-KW"/>
</dbReference>
<keyword evidence="4" id="KW-0653">Protein transport</keyword>
<comment type="subcellular location">
    <subcellularLocation>
        <location evidence="1">Nucleus</location>
        <location evidence="1">Nuclear pore complex</location>
    </subcellularLocation>
</comment>
<evidence type="ECO:0000256" key="5">
    <source>
        <dbReference type="ARBA" id="ARBA00023010"/>
    </source>
</evidence>
<reference evidence="10 11" key="1">
    <citation type="journal article" date="2018" name="Evol. Lett.">
        <title>Horizontal gene cluster transfer increased hallucinogenic mushroom diversity.</title>
        <authorList>
            <person name="Reynolds H.T."/>
            <person name="Vijayakumar V."/>
            <person name="Gluck-Thaler E."/>
            <person name="Korotkin H.B."/>
            <person name="Matheny P.B."/>
            <person name="Slot J.C."/>
        </authorList>
    </citation>
    <scope>NUCLEOTIDE SEQUENCE [LARGE SCALE GENOMIC DNA]</scope>
    <source>
        <strain evidence="10 11">2629</strain>
    </source>
</reference>
<dbReference type="EMBL" id="NHTK01006049">
    <property type="protein sequence ID" value="PPQ66173.1"/>
    <property type="molecule type" value="Genomic_DNA"/>
</dbReference>
<dbReference type="OrthoDB" id="102511at2759"/>
<keyword evidence="6" id="KW-0906">Nuclear pore complex</keyword>
<organism evidence="10 11">
    <name type="scientific">Panaeolus cyanescens</name>
    <dbReference type="NCBI Taxonomy" id="181874"/>
    <lineage>
        <taxon>Eukaryota</taxon>
        <taxon>Fungi</taxon>
        <taxon>Dikarya</taxon>
        <taxon>Basidiomycota</taxon>
        <taxon>Agaricomycotina</taxon>
        <taxon>Agaricomycetes</taxon>
        <taxon>Agaricomycetidae</taxon>
        <taxon>Agaricales</taxon>
        <taxon>Agaricineae</taxon>
        <taxon>Galeropsidaceae</taxon>
        <taxon>Panaeolus</taxon>
    </lineage>
</organism>
<gene>
    <name evidence="10" type="ORF">CVT24_000150</name>
</gene>
<evidence type="ECO:0000256" key="4">
    <source>
        <dbReference type="ARBA" id="ARBA00022927"/>
    </source>
</evidence>
<dbReference type="GO" id="GO:0006606">
    <property type="term" value="P:protein import into nucleus"/>
    <property type="evidence" value="ECO:0007669"/>
    <property type="project" value="TreeGrafter"/>
</dbReference>
<dbReference type="Proteomes" id="UP000284842">
    <property type="component" value="Unassembled WGS sequence"/>
</dbReference>
<dbReference type="PANTHER" id="PTHR31431:SF1">
    <property type="entry name" value="NUCLEOPORIN NUP188"/>
    <property type="match status" value="1"/>
</dbReference>
<evidence type="ECO:0000256" key="2">
    <source>
        <dbReference type="ARBA" id="ARBA00022448"/>
    </source>
</evidence>
<dbReference type="GO" id="GO:0006405">
    <property type="term" value="P:RNA export from nucleus"/>
    <property type="evidence" value="ECO:0007669"/>
    <property type="project" value="TreeGrafter"/>
</dbReference>
<evidence type="ECO:0000256" key="3">
    <source>
        <dbReference type="ARBA" id="ARBA00022816"/>
    </source>
</evidence>
<protein>
    <recommendedName>
        <fullName evidence="9">Nucleoporin Nup188 N-terminal subdomain III domain-containing protein</fullName>
    </recommendedName>
</protein>
<dbReference type="FunCoup" id="A0A409VIW2">
    <property type="interactions" value="58"/>
</dbReference>
<evidence type="ECO:0000256" key="7">
    <source>
        <dbReference type="ARBA" id="ARBA00023242"/>
    </source>
</evidence>
<evidence type="ECO:0000256" key="1">
    <source>
        <dbReference type="ARBA" id="ARBA00004567"/>
    </source>
</evidence>
<dbReference type="GO" id="GO:0017056">
    <property type="term" value="F:structural constituent of nuclear pore"/>
    <property type="evidence" value="ECO:0007669"/>
    <property type="project" value="InterPro"/>
</dbReference>
<keyword evidence="7" id="KW-0539">Nucleus</keyword>